<sequence length="143" mass="16813">MPPKWRPSTPPVTTKTMAEILRFNSALFVHFWADWDGNDPVLDRTIQQLMPEFEWRVRFFSCETDNKENWELLQRLNLKTVSSTSVLFLPNRHPRVIFGCQPLGVLSEELKRCLAGQISIESENRKTFSRELNIPLDWLTRPI</sequence>
<evidence type="ECO:0000313" key="2">
    <source>
        <dbReference type="Proteomes" id="UP000199518"/>
    </source>
</evidence>
<dbReference type="Gene3D" id="3.40.30.10">
    <property type="entry name" value="Glutaredoxin"/>
    <property type="match status" value="1"/>
</dbReference>
<dbReference type="AlphaFoldDB" id="A0A1I3E5G4"/>
<dbReference type="Proteomes" id="UP000199518">
    <property type="component" value="Unassembled WGS sequence"/>
</dbReference>
<dbReference type="InterPro" id="IPR036249">
    <property type="entry name" value="Thioredoxin-like_sf"/>
</dbReference>
<name>A0A1I3E5G4_9PLAN</name>
<protein>
    <recommendedName>
        <fullName evidence="3">Thioredoxin</fullName>
    </recommendedName>
</protein>
<proteinExistence type="predicted"/>
<evidence type="ECO:0008006" key="3">
    <source>
        <dbReference type="Google" id="ProtNLM"/>
    </source>
</evidence>
<dbReference type="SUPFAM" id="SSF52833">
    <property type="entry name" value="Thioredoxin-like"/>
    <property type="match status" value="1"/>
</dbReference>
<reference evidence="2" key="1">
    <citation type="submission" date="2016-10" db="EMBL/GenBank/DDBJ databases">
        <authorList>
            <person name="Varghese N."/>
            <person name="Submissions S."/>
        </authorList>
    </citation>
    <scope>NUCLEOTIDE SEQUENCE [LARGE SCALE GENOMIC DNA]</scope>
    <source>
        <strain evidence="2">DSM 26348</strain>
    </source>
</reference>
<gene>
    <name evidence="1" type="ORF">SAMN05421753_10488</name>
</gene>
<evidence type="ECO:0000313" key="1">
    <source>
        <dbReference type="EMBL" id="SFH94214.1"/>
    </source>
</evidence>
<accession>A0A1I3E5G4</accession>
<dbReference type="STRING" id="1576369.SAMN05421753_10488"/>
<organism evidence="1 2">
    <name type="scientific">Planctomicrobium piriforme</name>
    <dbReference type="NCBI Taxonomy" id="1576369"/>
    <lineage>
        <taxon>Bacteria</taxon>
        <taxon>Pseudomonadati</taxon>
        <taxon>Planctomycetota</taxon>
        <taxon>Planctomycetia</taxon>
        <taxon>Planctomycetales</taxon>
        <taxon>Planctomycetaceae</taxon>
        <taxon>Planctomicrobium</taxon>
    </lineage>
</organism>
<dbReference type="EMBL" id="FOQD01000004">
    <property type="protein sequence ID" value="SFH94214.1"/>
    <property type="molecule type" value="Genomic_DNA"/>
</dbReference>
<keyword evidence="2" id="KW-1185">Reference proteome</keyword>